<evidence type="ECO:0000256" key="1">
    <source>
        <dbReference type="ARBA" id="ARBA00004613"/>
    </source>
</evidence>
<dbReference type="SMART" id="SM00708">
    <property type="entry name" value="PhBP"/>
    <property type="match status" value="3"/>
</dbReference>
<dbReference type="CDD" id="cd23992">
    <property type="entry name" value="PBP_GOBP"/>
    <property type="match status" value="2"/>
</dbReference>
<dbReference type="GeneID" id="117574516"/>
<name>A0A6P8ZCD2_DROAB</name>
<protein>
    <submittedName>
        <fullName evidence="7">Uncharacterized protein LOC117574516 isoform X2</fullName>
    </submittedName>
</protein>
<feature type="signal peptide" evidence="5">
    <location>
        <begin position="1"/>
        <end position="20"/>
    </location>
</feature>
<gene>
    <name evidence="7" type="primary">LOC117574516</name>
</gene>
<dbReference type="RefSeq" id="XP_034114267.1">
    <property type="nucleotide sequence ID" value="XM_034258376.2"/>
</dbReference>
<evidence type="ECO:0000256" key="4">
    <source>
        <dbReference type="ARBA" id="ARBA00022729"/>
    </source>
</evidence>
<evidence type="ECO:0000256" key="5">
    <source>
        <dbReference type="SAM" id="SignalP"/>
    </source>
</evidence>
<accession>A0A6P8ZCD2</accession>
<dbReference type="GO" id="GO:0005549">
    <property type="term" value="F:odorant binding"/>
    <property type="evidence" value="ECO:0007669"/>
    <property type="project" value="InterPro"/>
</dbReference>
<keyword evidence="3" id="KW-0964">Secreted</keyword>
<dbReference type="Proteomes" id="UP000515160">
    <property type="component" value="Chromosome 2R"/>
</dbReference>
<dbReference type="GO" id="GO:0005615">
    <property type="term" value="C:extracellular space"/>
    <property type="evidence" value="ECO:0007669"/>
    <property type="project" value="TreeGrafter"/>
</dbReference>
<proteinExistence type="inferred from homology"/>
<dbReference type="InterPro" id="IPR006170">
    <property type="entry name" value="PBP/GOBP"/>
</dbReference>
<dbReference type="GO" id="GO:0007608">
    <property type="term" value="P:sensory perception of smell"/>
    <property type="evidence" value="ECO:0007669"/>
    <property type="project" value="TreeGrafter"/>
</dbReference>
<keyword evidence="6" id="KW-1185">Reference proteome</keyword>
<evidence type="ECO:0000256" key="2">
    <source>
        <dbReference type="ARBA" id="ARBA00008098"/>
    </source>
</evidence>
<dbReference type="InterPro" id="IPR036728">
    <property type="entry name" value="PBP_GOBP_sf"/>
</dbReference>
<organism evidence="6 7">
    <name type="scientific">Drosophila albomicans</name>
    <name type="common">Fruit fly</name>
    <dbReference type="NCBI Taxonomy" id="7291"/>
    <lineage>
        <taxon>Eukaryota</taxon>
        <taxon>Metazoa</taxon>
        <taxon>Ecdysozoa</taxon>
        <taxon>Arthropoda</taxon>
        <taxon>Hexapoda</taxon>
        <taxon>Insecta</taxon>
        <taxon>Pterygota</taxon>
        <taxon>Neoptera</taxon>
        <taxon>Endopterygota</taxon>
        <taxon>Diptera</taxon>
        <taxon>Brachycera</taxon>
        <taxon>Muscomorpha</taxon>
        <taxon>Ephydroidea</taxon>
        <taxon>Drosophilidae</taxon>
        <taxon>Drosophila</taxon>
    </lineage>
</organism>
<evidence type="ECO:0000313" key="7">
    <source>
        <dbReference type="RefSeq" id="XP_034114267.1"/>
    </source>
</evidence>
<reference evidence="7" key="1">
    <citation type="submission" date="2025-08" db="UniProtKB">
        <authorList>
            <consortium name="RefSeq"/>
        </authorList>
    </citation>
    <scope>IDENTIFICATION</scope>
    <source>
        <strain evidence="7">15112-1751.03</strain>
        <tissue evidence="7">Whole Adult</tissue>
    </source>
</reference>
<keyword evidence="4 5" id="KW-0732">Signal</keyword>
<sequence>MKLYTFVLYVAVAAVSQVLAAKFQIRNHDDAVAAHEECREDFYVPDDIYEKFLNYEFPEHRRTKCYVKCFLEKMGLFTDRNGFNEKAIIAQFTSNNFKDLEPVRHGLEKCIDHNEAESDTCTWANRVFSCWLPINRHVVRKIYTRADLTADAQILEKCLHDLSSPERINTDLKKLERYGEWTSEEVPCLMHCLASAKGWFDAEANKWHKQRLADELGADIYNYCHYELHRKSRNGCSYAYRGLRCLKQAELHAGTSIATLLRCTSKLNATNVELLQYSKLKPRESIPCLFQCFADALHFYDDAGNWQLQNWQQAFGPSRQDQQTDYNGCRLSQEQRNQAANKCAWMYDEYLCWEQHNGNLRMETSTSTTTTTTAKPN</sequence>
<evidence type="ECO:0000313" key="6">
    <source>
        <dbReference type="Proteomes" id="UP000515160"/>
    </source>
</evidence>
<evidence type="ECO:0000256" key="3">
    <source>
        <dbReference type="ARBA" id="ARBA00022525"/>
    </source>
</evidence>
<dbReference type="PANTHER" id="PTHR11857:SF43">
    <property type="entry name" value="GEO07291P1-RELATED"/>
    <property type="match status" value="1"/>
</dbReference>
<dbReference type="AlphaFoldDB" id="A0A6P8ZCD2"/>
<dbReference type="SUPFAM" id="SSF47565">
    <property type="entry name" value="Insect pheromone/odorant-binding proteins"/>
    <property type="match status" value="3"/>
</dbReference>
<dbReference type="Pfam" id="PF01395">
    <property type="entry name" value="PBP_GOBP"/>
    <property type="match status" value="2"/>
</dbReference>
<dbReference type="PANTHER" id="PTHR11857">
    <property type="entry name" value="ODORANT BINDING PROTEIN-RELATED"/>
    <property type="match status" value="1"/>
</dbReference>
<comment type="subcellular location">
    <subcellularLocation>
        <location evidence="1">Secreted</location>
    </subcellularLocation>
</comment>
<feature type="chain" id="PRO_5028237257" evidence="5">
    <location>
        <begin position="21"/>
        <end position="377"/>
    </location>
</feature>
<dbReference type="Gene3D" id="1.10.238.20">
    <property type="entry name" value="Pheromone/general odorant binding protein domain"/>
    <property type="match status" value="3"/>
</dbReference>
<dbReference type="OrthoDB" id="7998175at2759"/>
<comment type="similarity">
    <text evidence="2">Belongs to the PBP/GOBP family.</text>
</comment>